<dbReference type="Proteomes" id="UP000065641">
    <property type="component" value="Chromosome"/>
</dbReference>
<evidence type="ECO:0000313" key="2">
    <source>
        <dbReference type="EMBL" id="ALO46487.1"/>
    </source>
</evidence>
<evidence type="ECO:0000256" key="1">
    <source>
        <dbReference type="SAM" id="Phobius"/>
    </source>
</evidence>
<protein>
    <recommendedName>
        <fullName evidence="4">DUF4381 domain-containing protein</fullName>
    </recommendedName>
</protein>
<dbReference type="OrthoDB" id="283083at2"/>
<evidence type="ECO:0000313" key="3">
    <source>
        <dbReference type="Proteomes" id="UP000065641"/>
    </source>
</evidence>
<feature type="transmembrane region" description="Helical" evidence="1">
    <location>
        <begin position="28"/>
        <end position="47"/>
    </location>
</feature>
<dbReference type="AlphaFoldDB" id="A0A0S2KDU1"/>
<accession>A0A0S2KDU1</accession>
<keyword evidence="1" id="KW-0812">Transmembrane</keyword>
<evidence type="ECO:0008006" key="4">
    <source>
        <dbReference type="Google" id="ProtNLM"/>
    </source>
</evidence>
<dbReference type="RefSeq" id="WP_058021919.1">
    <property type="nucleotide sequence ID" value="NZ_CP013189.1"/>
</dbReference>
<keyword evidence="1" id="KW-0472">Membrane</keyword>
<name>A0A0S2KDU1_9GAMM</name>
<sequence length="182" mass="20582">MDIADALSQLADIHAPQAVGWWPLAPGWWLLIAMLIAGLLWGLWKLMARLRLQRRANQAVAELDKCLNKLRAGDEQDMQQRLVYVNEVNSVLRRVALAHFSQSEVAGLTGQQWIAFLRRYDQQQLLRDDLAQALAQGRFAPRCDIDTQALHSMAGTWIKGLYMARIDNNKTNSPSTATEHHA</sequence>
<organism evidence="2 3">
    <name type="scientific">Pseudohongiella spirulinae</name>
    <dbReference type="NCBI Taxonomy" id="1249552"/>
    <lineage>
        <taxon>Bacteria</taxon>
        <taxon>Pseudomonadati</taxon>
        <taxon>Pseudomonadota</taxon>
        <taxon>Gammaproteobacteria</taxon>
        <taxon>Pseudomonadales</taxon>
        <taxon>Pseudohongiellaceae</taxon>
        <taxon>Pseudohongiella</taxon>
    </lineage>
</organism>
<reference evidence="2 3" key="1">
    <citation type="submission" date="2015-11" db="EMBL/GenBank/DDBJ databases">
        <authorList>
            <person name="Zhang Y."/>
            <person name="Guo Z."/>
        </authorList>
    </citation>
    <scope>NUCLEOTIDE SEQUENCE [LARGE SCALE GENOMIC DNA]</scope>
    <source>
        <strain evidence="2 3">KCTC 32221</strain>
    </source>
</reference>
<dbReference type="KEGG" id="pspi:PS2015_1839"/>
<dbReference type="InterPro" id="IPR025489">
    <property type="entry name" value="DUF4381"/>
</dbReference>
<gene>
    <name evidence="2" type="ORF">PS2015_1839</name>
</gene>
<dbReference type="EMBL" id="CP013189">
    <property type="protein sequence ID" value="ALO46487.1"/>
    <property type="molecule type" value="Genomic_DNA"/>
</dbReference>
<dbReference type="STRING" id="1249552.PS2015_1839"/>
<proteinExistence type="predicted"/>
<keyword evidence="3" id="KW-1185">Reference proteome</keyword>
<dbReference type="Pfam" id="PF14316">
    <property type="entry name" value="DUF4381"/>
    <property type="match status" value="1"/>
</dbReference>
<keyword evidence="1" id="KW-1133">Transmembrane helix</keyword>